<dbReference type="Proteomes" id="UP000789702">
    <property type="component" value="Unassembled WGS sequence"/>
</dbReference>
<organism evidence="1 2">
    <name type="scientific">Dentiscutata heterogama</name>
    <dbReference type="NCBI Taxonomy" id="1316150"/>
    <lineage>
        <taxon>Eukaryota</taxon>
        <taxon>Fungi</taxon>
        <taxon>Fungi incertae sedis</taxon>
        <taxon>Mucoromycota</taxon>
        <taxon>Glomeromycotina</taxon>
        <taxon>Glomeromycetes</taxon>
        <taxon>Diversisporales</taxon>
        <taxon>Gigasporaceae</taxon>
        <taxon>Dentiscutata</taxon>
    </lineage>
</organism>
<comment type="caution">
    <text evidence="1">The sequence shown here is derived from an EMBL/GenBank/DDBJ whole genome shotgun (WGS) entry which is preliminary data.</text>
</comment>
<keyword evidence="2" id="KW-1185">Reference proteome</keyword>
<protein>
    <submittedName>
        <fullName evidence="1">7368_t:CDS:1</fullName>
    </submittedName>
</protein>
<name>A0ACA9K7Q0_9GLOM</name>
<accession>A0ACA9K7Q0</accession>
<evidence type="ECO:0000313" key="2">
    <source>
        <dbReference type="Proteomes" id="UP000789702"/>
    </source>
</evidence>
<sequence length="124" mass="14229">MDEGREFKDAGKISTSERIMKTSEAKNQEVGIKNGEKEKQSLIEIETNKLITIEKITKAFEAEKLEMIKTQEAAQWEIKQHKQSKLCTENMYSVRGGLEYIRSKILSNNNSSIIEEPVDKILTH</sequence>
<evidence type="ECO:0000313" key="1">
    <source>
        <dbReference type="EMBL" id="CAG8457409.1"/>
    </source>
</evidence>
<proteinExistence type="predicted"/>
<reference evidence="1" key="1">
    <citation type="submission" date="2021-06" db="EMBL/GenBank/DDBJ databases">
        <authorList>
            <person name="Kallberg Y."/>
            <person name="Tangrot J."/>
            <person name="Rosling A."/>
        </authorList>
    </citation>
    <scope>NUCLEOTIDE SEQUENCE</scope>
    <source>
        <strain evidence="1">IL203A</strain>
    </source>
</reference>
<gene>
    <name evidence="1" type="ORF">DHETER_LOCUS1129</name>
</gene>
<dbReference type="EMBL" id="CAJVPU010000636">
    <property type="protein sequence ID" value="CAG8457409.1"/>
    <property type="molecule type" value="Genomic_DNA"/>
</dbReference>